<evidence type="ECO:0000313" key="2">
    <source>
        <dbReference type="Proteomes" id="UP000827976"/>
    </source>
</evidence>
<keyword evidence="2" id="KW-1185">Reference proteome</keyword>
<proteinExistence type="predicted"/>
<evidence type="ECO:0000313" key="1">
    <source>
        <dbReference type="EMBL" id="KAH7688315.1"/>
    </source>
</evidence>
<protein>
    <submittedName>
        <fullName evidence="1">(Phosphotyrosine protein) phosphatases II protein</fullName>
    </submittedName>
</protein>
<gene>
    <name evidence="1" type="ORF">IHE45_03G025600</name>
</gene>
<comment type="caution">
    <text evidence="1">The sequence shown here is derived from an EMBL/GenBank/DDBJ whole genome shotgun (WGS) entry which is preliminary data.</text>
</comment>
<sequence>MALLRKWFHRKPPDGLVDISDRVFVFDSCFSTDVSEDDEYKTYVGNIVSQLRDQFPSALFMVFNFREGVRQSWLADILSEYDVTVMDYPRHYQGCPLLTMEIIHHFLRSSENWLSLGPENILLMHCERGGWPVLAFMLAGLLIYQKQYTGERKTLDMIYKQAPRELLQLFSPLNPLASQIRYLQYISRRNFGSEWPPVERALTLDCVILRKIPNFDGKGGFRPIFRIYMQDTLTTADQTSPKQSKSVQLYKQADSEVVKIDICRHIQGDVVLECIHVDEDLQHKEMAFSIVFNTAFIRSNLLMLNCEEIDILWDSKDRFPKDFRVEVLLSEMDAVASVTAMDLRRSGEKEGLPVDVFSKVQEMFSNMDWLDANTDATKTSLDNKGIIFQEKTENHGMPREQTSLPLPLKHEGQQLPPMPPPQPPPPPSTPPPRRRQSSSTHEDCITFPLRSRTSPLPSEVTSSLSPTPEPVSIGVAPPCPPPPPPIRSQRTPPKIAPSTPPPPPPPSRTSSIYSAKSNSKDNKGKDNDIVLQSLNAGAVSTTKPIGVMGRGFRHSISPKNSQFTNSSSRKILKPLHWVKVSRAMKGSLWAEPHRPDEAFKSLEIDMSELENLFSAAVPSAKEKSSRRSSVGSRTEKVHLVDLRRANNCEIMLTGVKMSTTDLLNSVLALDDSMLNADQIDSLIKLCPTKEEIDLLQGYTGDKQKLGKCEQFFLELMKVPRMESKLRVFSFKIQFHSQVADLRHNLNTINSTAEEIKSSVKLKRIMQTILSLGNALNQGTARGSAIGFKLDSLLKLSDIRTRNSKMTLMHYLCKVLADKLPEVLDFEKDIPSLEAAVKIQLKVLAEEMQAISKGLEKVEQELTLSENDGLVSQTFHKTLKAFLVSAEAKVRTLTSLYSGVGRNADALALYFGEDPVRCPFEQVVSTLHTFVKMFGRAHEDNCKQVELDKKRAQKEAEMEKMKLSTPKKEIEHNVNTRSAMEINQSNQR</sequence>
<reference evidence="2" key="1">
    <citation type="journal article" date="2022" name="Nat. Commun.">
        <title>Chromosome evolution and the genetic basis of agronomically important traits in greater yam.</title>
        <authorList>
            <person name="Bredeson J.V."/>
            <person name="Lyons J.B."/>
            <person name="Oniyinde I.O."/>
            <person name="Okereke N.R."/>
            <person name="Kolade O."/>
            <person name="Nnabue I."/>
            <person name="Nwadili C.O."/>
            <person name="Hribova E."/>
            <person name="Parker M."/>
            <person name="Nwogha J."/>
            <person name="Shu S."/>
            <person name="Carlson J."/>
            <person name="Kariba R."/>
            <person name="Muthemba S."/>
            <person name="Knop K."/>
            <person name="Barton G.J."/>
            <person name="Sherwood A.V."/>
            <person name="Lopez-Montes A."/>
            <person name="Asiedu R."/>
            <person name="Jamnadass R."/>
            <person name="Muchugi A."/>
            <person name="Goodstein D."/>
            <person name="Egesi C.N."/>
            <person name="Featherston J."/>
            <person name="Asfaw A."/>
            <person name="Simpson G.G."/>
            <person name="Dolezel J."/>
            <person name="Hendre P.S."/>
            <person name="Van Deynze A."/>
            <person name="Kumar P.L."/>
            <person name="Obidiegwu J.E."/>
            <person name="Bhattacharjee R."/>
            <person name="Rokhsar D.S."/>
        </authorList>
    </citation>
    <scope>NUCLEOTIDE SEQUENCE [LARGE SCALE GENOMIC DNA]</scope>
    <source>
        <strain evidence="2">cv. TDa95/00328</strain>
    </source>
</reference>
<dbReference type="Proteomes" id="UP000827976">
    <property type="component" value="Chromosome 3"/>
</dbReference>
<dbReference type="EMBL" id="CM037013">
    <property type="protein sequence ID" value="KAH7688315.1"/>
    <property type="molecule type" value="Genomic_DNA"/>
</dbReference>
<accession>A0ACB7WK17</accession>
<name>A0ACB7WK17_DIOAL</name>
<organism evidence="1 2">
    <name type="scientific">Dioscorea alata</name>
    <name type="common">Purple yam</name>
    <dbReference type="NCBI Taxonomy" id="55571"/>
    <lineage>
        <taxon>Eukaryota</taxon>
        <taxon>Viridiplantae</taxon>
        <taxon>Streptophyta</taxon>
        <taxon>Embryophyta</taxon>
        <taxon>Tracheophyta</taxon>
        <taxon>Spermatophyta</taxon>
        <taxon>Magnoliopsida</taxon>
        <taxon>Liliopsida</taxon>
        <taxon>Dioscoreales</taxon>
        <taxon>Dioscoreaceae</taxon>
        <taxon>Dioscorea</taxon>
    </lineage>
</organism>